<dbReference type="CDD" id="cd00165">
    <property type="entry name" value="S4"/>
    <property type="match status" value="1"/>
</dbReference>
<dbReference type="PANTHER" id="PTHR11831">
    <property type="entry name" value="30S 40S RIBOSOMAL PROTEIN"/>
    <property type="match status" value="1"/>
</dbReference>
<keyword evidence="11" id="KW-0175">Coiled coil</keyword>
<evidence type="ECO:0000256" key="7">
    <source>
        <dbReference type="ARBA" id="ARBA00023274"/>
    </source>
</evidence>
<keyword evidence="7" id="KW-0687">Ribonucleoprotein</keyword>
<dbReference type="GO" id="GO:0042274">
    <property type="term" value="P:ribosomal small subunit biogenesis"/>
    <property type="evidence" value="ECO:0007669"/>
    <property type="project" value="TreeGrafter"/>
</dbReference>
<evidence type="ECO:0000256" key="1">
    <source>
        <dbReference type="ARBA" id="ARBA00004173"/>
    </source>
</evidence>
<dbReference type="GO" id="GO:0005763">
    <property type="term" value="C:mitochondrial small ribosomal subunit"/>
    <property type="evidence" value="ECO:0007669"/>
    <property type="project" value="TreeGrafter"/>
</dbReference>
<evidence type="ECO:0000256" key="2">
    <source>
        <dbReference type="ARBA" id="ARBA00007465"/>
    </source>
</evidence>
<dbReference type="FunFam" id="3.10.290.10:FF:000025">
    <property type="entry name" value="30S ribosomal subunit S4"/>
    <property type="match status" value="1"/>
</dbReference>
<feature type="compositionally biased region" description="Basic and acidic residues" evidence="12">
    <location>
        <begin position="295"/>
        <end position="317"/>
    </location>
</feature>
<sequence length="546" mass="63173">MPKRQDLLYSLARKRIRASFNKFNLYNAMTWTRRKAQRRGTLYQQKWTAKQETRAYHGEKLTETQFRNIFNAELNGVSPLKSTIQSEEADVAQNRETPWALQTYLAVERRLDTAVFRSFFAASPRQAAQFIVKGQVKVNGVKIRQPGYVLKAGDVFSVDPEHVLYAMGRKKPSVQESVALVNRQIKKYNRYLARCRKYPETMWKLHIKNRKKHPALYNRLLVQKRKQAEEHNKQLLKKMNSEIDQITPVKMLETILRNEAHFDKHGTLPMTGPLLTKSLSVLSLVTGKKIPLQQSKEEKDKETNNKDAAEAVKETEKVENVDNVEAEAKVEVDEKAEVKAQDKVEQTTEKVEETVEKSEATTVEQKPVDDRIKGIVNRYYGKTESSPGNKSDVKELVKQVVDLQRDQIQKSHVSKLRRLDELESETEPFDPKWIERLPEPLPLVDASAAEEDANSVLPIRLPWSQGKLYGRVDESKGYFTPWSPRPFLSPFAILPHHIEISFETCHAVYLRDPVARPGHSEIISPFPLDMHDRAFMFYLPKRRKYL</sequence>
<evidence type="ECO:0000256" key="12">
    <source>
        <dbReference type="SAM" id="MobiDB-lite"/>
    </source>
</evidence>
<keyword evidence="5" id="KW-0689">Ribosomal protein</keyword>
<comment type="subcellular location">
    <subcellularLocation>
        <location evidence="1">Mitochondrion</location>
    </subcellularLocation>
</comment>
<dbReference type="GO" id="GO:0019843">
    <property type="term" value="F:rRNA binding"/>
    <property type="evidence" value="ECO:0007669"/>
    <property type="project" value="UniProtKB-KW"/>
</dbReference>
<evidence type="ECO:0000256" key="8">
    <source>
        <dbReference type="ARBA" id="ARBA00037226"/>
    </source>
</evidence>
<dbReference type="InterPro" id="IPR036986">
    <property type="entry name" value="S4_RNA-bd_sf"/>
</dbReference>
<keyword evidence="3" id="KW-0699">rRNA-binding</keyword>
<evidence type="ECO:0000256" key="6">
    <source>
        <dbReference type="ARBA" id="ARBA00023128"/>
    </source>
</evidence>
<evidence type="ECO:0000256" key="9">
    <source>
        <dbReference type="ARBA" id="ARBA00071419"/>
    </source>
</evidence>
<proteinExistence type="inferred from homology"/>
<reference evidence="14" key="1">
    <citation type="submission" date="2014-02" db="EMBL/GenBank/DDBJ databases">
        <authorList>
            <person name="Genoscope - CEA"/>
        </authorList>
    </citation>
    <scope>NUCLEOTIDE SEQUENCE</scope>
    <source>
        <strain evidence="14">LS3</strain>
    </source>
</reference>
<evidence type="ECO:0000256" key="11">
    <source>
        <dbReference type="SAM" id="Coils"/>
    </source>
</evidence>
<dbReference type="PANTHER" id="PTHR11831:SF4">
    <property type="entry name" value="SMALL RIBOSOMAL SUBUNIT PROTEIN US4M"/>
    <property type="match status" value="1"/>
</dbReference>
<protein>
    <recommendedName>
        <fullName evidence="9">Small ribosomal subunit protein uS4m</fullName>
    </recommendedName>
</protein>
<evidence type="ECO:0000256" key="5">
    <source>
        <dbReference type="ARBA" id="ARBA00022980"/>
    </source>
</evidence>
<dbReference type="SUPFAM" id="SSF55174">
    <property type="entry name" value="Alpha-L RNA-binding motif"/>
    <property type="match status" value="1"/>
</dbReference>
<dbReference type="GO" id="GO:0003735">
    <property type="term" value="F:structural constituent of ribosome"/>
    <property type="evidence" value="ECO:0007669"/>
    <property type="project" value="TreeGrafter"/>
</dbReference>
<evidence type="ECO:0000313" key="14">
    <source>
        <dbReference type="EMBL" id="CDP35368.1"/>
    </source>
</evidence>
<keyword evidence="4 10" id="KW-0694">RNA-binding</keyword>
<evidence type="ECO:0000259" key="13">
    <source>
        <dbReference type="SMART" id="SM00363"/>
    </source>
</evidence>
<dbReference type="EMBL" id="HG937693">
    <property type="protein sequence ID" value="CDP35368.1"/>
    <property type="molecule type" value="Genomic_DNA"/>
</dbReference>
<dbReference type="Pfam" id="PF01479">
    <property type="entry name" value="S4"/>
    <property type="match status" value="1"/>
</dbReference>
<name>A0A060T326_BLAAD</name>
<dbReference type="AlphaFoldDB" id="A0A060T326"/>
<gene>
    <name evidence="14" type="ORF">GNLVRS02_ARAD1C33814g</name>
</gene>
<dbReference type="Gene3D" id="3.10.290.10">
    <property type="entry name" value="RNA-binding S4 domain"/>
    <property type="match status" value="1"/>
</dbReference>
<evidence type="ECO:0000256" key="3">
    <source>
        <dbReference type="ARBA" id="ARBA00022730"/>
    </source>
</evidence>
<feature type="domain" description="RNA-binding S4" evidence="13">
    <location>
        <begin position="109"/>
        <end position="172"/>
    </location>
</feature>
<dbReference type="PhylomeDB" id="A0A060T326"/>
<dbReference type="SMART" id="SM00363">
    <property type="entry name" value="S4"/>
    <property type="match status" value="1"/>
</dbReference>
<dbReference type="InterPro" id="IPR022801">
    <property type="entry name" value="Ribosomal_uS4"/>
</dbReference>
<feature type="region of interest" description="Disordered" evidence="12">
    <location>
        <begin position="293"/>
        <end position="317"/>
    </location>
</feature>
<reference evidence="14" key="2">
    <citation type="submission" date="2014-06" db="EMBL/GenBank/DDBJ databases">
        <title>The complete genome of Blastobotrys (Arxula) adeninivorans LS3 - a yeast of biotechnological interest.</title>
        <authorList>
            <person name="Kunze G."/>
            <person name="Gaillardin C."/>
            <person name="Czernicka M."/>
            <person name="Durrens P."/>
            <person name="Martin T."/>
            <person name="Boer E."/>
            <person name="Gabaldon T."/>
            <person name="Cruz J."/>
            <person name="Talla E."/>
            <person name="Marck C."/>
            <person name="Goffeau A."/>
            <person name="Barbe V."/>
            <person name="Baret P."/>
            <person name="Baronian K."/>
            <person name="Beier S."/>
            <person name="Bleykasten C."/>
            <person name="Bode R."/>
            <person name="Casaregola S."/>
            <person name="Despons L."/>
            <person name="Fairhead C."/>
            <person name="Giersberg M."/>
            <person name="Gierski P."/>
            <person name="Hahnel U."/>
            <person name="Hartmann A."/>
            <person name="Jankowska D."/>
            <person name="Jubin C."/>
            <person name="Jung P."/>
            <person name="Lafontaine I."/>
            <person name="Leh-Louis V."/>
            <person name="Lemaire M."/>
            <person name="Marcet-Houben M."/>
            <person name="Mascher M."/>
            <person name="Morel G."/>
            <person name="Richard G.-F."/>
            <person name="Riechen J."/>
            <person name="Sacerdot C."/>
            <person name="Sarkar A."/>
            <person name="Savel G."/>
            <person name="Schacherer J."/>
            <person name="Sherman D."/>
            <person name="Straub M.-L."/>
            <person name="Stein N."/>
            <person name="Thierry A."/>
            <person name="Trautwein-Schult A."/>
            <person name="Westhof E."/>
            <person name="Worch S."/>
            <person name="Dujon B."/>
            <person name="Souciet J.-L."/>
            <person name="Wincker P."/>
            <person name="Scholz U."/>
            <person name="Neuveglise N."/>
        </authorList>
    </citation>
    <scope>NUCLEOTIDE SEQUENCE</scope>
    <source>
        <strain evidence="14">LS3</strain>
    </source>
</reference>
<comment type="function">
    <text evidence="8">Component of the mitochondrial ribosome (mitoribosome), a dedicated translation machinery responsible for the synthesis of mitochondrial genome-encoded proteins, including at least some of the essential transmembrane subunits of the mitochondrial respiratory chain. The mitoribosomes are attached to the mitochondrial inner membrane and translation products are cotranslationally integrated into the membrane.</text>
</comment>
<dbReference type="InterPro" id="IPR002942">
    <property type="entry name" value="S4_RNA-bd"/>
</dbReference>
<dbReference type="PROSITE" id="PS50889">
    <property type="entry name" value="S4"/>
    <property type="match status" value="1"/>
</dbReference>
<feature type="coiled-coil region" evidence="11">
    <location>
        <begin position="218"/>
        <end position="245"/>
    </location>
</feature>
<organism evidence="14">
    <name type="scientific">Blastobotrys adeninivorans</name>
    <name type="common">Yeast</name>
    <name type="synonym">Arxula adeninivorans</name>
    <dbReference type="NCBI Taxonomy" id="409370"/>
    <lineage>
        <taxon>Eukaryota</taxon>
        <taxon>Fungi</taxon>
        <taxon>Dikarya</taxon>
        <taxon>Ascomycota</taxon>
        <taxon>Saccharomycotina</taxon>
        <taxon>Dipodascomycetes</taxon>
        <taxon>Dipodascales</taxon>
        <taxon>Trichomonascaceae</taxon>
        <taxon>Blastobotrys</taxon>
    </lineage>
</organism>
<keyword evidence="6" id="KW-0496">Mitochondrion</keyword>
<comment type="similarity">
    <text evidence="2">Belongs to the universal ribosomal protein uS4 family.</text>
</comment>
<evidence type="ECO:0000256" key="4">
    <source>
        <dbReference type="ARBA" id="ARBA00022884"/>
    </source>
</evidence>
<accession>A0A060T326</accession>
<evidence type="ECO:0000256" key="10">
    <source>
        <dbReference type="PROSITE-ProRule" id="PRU00182"/>
    </source>
</evidence>